<evidence type="ECO:0000259" key="1">
    <source>
        <dbReference type="Pfam" id="PF01909"/>
    </source>
</evidence>
<dbReference type="EC" id="2.7.7.-" evidence="2"/>
<evidence type="ECO:0000313" key="3">
    <source>
        <dbReference type="Proteomes" id="UP001579974"/>
    </source>
</evidence>
<keyword evidence="3" id="KW-1185">Reference proteome</keyword>
<dbReference type="CDD" id="cd05403">
    <property type="entry name" value="NT_KNTase_like"/>
    <property type="match status" value="1"/>
</dbReference>
<gene>
    <name evidence="2" type="ORF">KKP3000_003553</name>
</gene>
<dbReference type="RefSeq" id="WP_368780929.1">
    <property type="nucleotide sequence ID" value="NZ_CP162940.1"/>
</dbReference>
<dbReference type="GO" id="GO:0016779">
    <property type="term" value="F:nucleotidyltransferase activity"/>
    <property type="evidence" value="ECO:0007669"/>
    <property type="project" value="UniProtKB-KW"/>
</dbReference>
<organism evidence="2 3">
    <name type="scientific">Alicyclobacillus fastidiosus</name>
    <dbReference type="NCBI Taxonomy" id="392011"/>
    <lineage>
        <taxon>Bacteria</taxon>
        <taxon>Bacillati</taxon>
        <taxon>Bacillota</taxon>
        <taxon>Bacilli</taxon>
        <taxon>Bacillales</taxon>
        <taxon>Alicyclobacillaceae</taxon>
        <taxon>Alicyclobacillus</taxon>
    </lineage>
</organism>
<accession>A0ABV5ANY3</accession>
<proteinExistence type="predicted"/>
<dbReference type="Pfam" id="PF01909">
    <property type="entry name" value="NTP_transf_2"/>
    <property type="match status" value="1"/>
</dbReference>
<feature type="domain" description="Polymerase nucleotidyl transferase" evidence="1">
    <location>
        <begin position="27"/>
        <end position="58"/>
    </location>
</feature>
<name>A0ABV5ANY3_9BACL</name>
<dbReference type="SUPFAM" id="SSF81301">
    <property type="entry name" value="Nucleotidyltransferase"/>
    <property type="match status" value="1"/>
</dbReference>
<sequence length="239" mass="27814">MAVIDPHIKDLIRNFLQYDAPQRNGHLETVILCGSHATGQATVTSDIDLCYIGTFPTFKRENIVFQGNDFELMVAPWSWYEQVVSERKWANNIGTPMVMLAQGRCVWGNSEKWVTLQKLVQDIYNAGPVQASNEDIRRIRFHLTNLWDDYCDKENQTERQLLAVYVIQTCIESLFVLRQWWAVKPKYQLVDLRSKDAYLSYKLEQCIQTLGADQEVLRDLCTYVLNPVGGWLRESWKTE</sequence>
<dbReference type="Proteomes" id="UP001579974">
    <property type="component" value="Unassembled WGS sequence"/>
</dbReference>
<dbReference type="InterPro" id="IPR002934">
    <property type="entry name" value="Polymerase_NTP_transf_dom"/>
</dbReference>
<evidence type="ECO:0000313" key="2">
    <source>
        <dbReference type="EMBL" id="MFB5193260.1"/>
    </source>
</evidence>
<dbReference type="Gene3D" id="3.30.460.10">
    <property type="entry name" value="Beta Polymerase, domain 2"/>
    <property type="match status" value="1"/>
</dbReference>
<dbReference type="InterPro" id="IPR043519">
    <property type="entry name" value="NT_sf"/>
</dbReference>
<dbReference type="EMBL" id="JBDXSU010000058">
    <property type="protein sequence ID" value="MFB5193260.1"/>
    <property type="molecule type" value="Genomic_DNA"/>
</dbReference>
<comment type="caution">
    <text evidence="2">The sequence shown here is derived from an EMBL/GenBank/DDBJ whole genome shotgun (WGS) entry which is preliminary data.</text>
</comment>
<keyword evidence="2" id="KW-0548">Nucleotidyltransferase</keyword>
<reference evidence="2 3" key="1">
    <citation type="journal article" date="2024" name="Int. J. Mol. Sci.">
        <title>Exploration of Alicyclobacillus spp. Genome in Search of Antibiotic Resistance.</title>
        <authorList>
            <person name="Bucka-Kolendo J."/>
            <person name="Kiousi D.E."/>
            <person name="Dekowska A."/>
            <person name="Mikolajczuk-Szczyrba A."/>
            <person name="Karadedos D.M."/>
            <person name="Michael P."/>
            <person name="Galanis A."/>
            <person name="Sokolowska B."/>
        </authorList>
    </citation>
    <scope>NUCLEOTIDE SEQUENCE [LARGE SCALE GENOMIC DNA]</scope>
    <source>
        <strain evidence="2 3">KKP 3000</strain>
    </source>
</reference>
<keyword evidence="2" id="KW-0808">Transferase</keyword>
<protein>
    <submittedName>
        <fullName evidence="2">Nucleotidyltransferase domain-containing protein</fullName>
        <ecNumber evidence="2">2.7.7.-</ecNumber>
    </submittedName>
</protein>